<feature type="transmembrane region" description="Helical" evidence="1">
    <location>
        <begin position="33"/>
        <end position="55"/>
    </location>
</feature>
<name>A0A0F9PXW9_9ZZZZ</name>
<keyword evidence="1" id="KW-0472">Membrane</keyword>
<gene>
    <name evidence="2" type="ORF">LCGC14_0842380</name>
</gene>
<dbReference type="EMBL" id="LAZR01002474">
    <property type="protein sequence ID" value="KKN29597.1"/>
    <property type="molecule type" value="Genomic_DNA"/>
</dbReference>
<dbReference type="AlphaFoldDB" id="A0A0F9PXW9"/>
<organism evidence="2">
    <name type="scientific">marine sediment metagenome</name>
    <dbReference type="NCBI Taxonomy" id="412755"/>
    <lineage>
        <taxon>unclassified sequences</taxon>
        <taxon>metagenomes</taxon>
        <taxon>ecological metagenomes</taxon>
    </lineage>
</organism>
<proteinExistence type="predicted"/>
<evidence type="ECO:0008006" key="3">
    <source>
        <dbReference type="Google" id="ProtNLM"/>
    </source>
</evidence>
<evidence type="ECO:0000256" key="1">
    <source>
        <dbReference type="SAM" id="Phobius"/>
    </source>
</evidence>
<evidence type="ECO:0000313" key="2">
    <source>
        <dbReference type="EMBL" id="KKN29597.1"/>
    </source>
</evidence>
<accession>A0A0F9PXW9</accession>
<reference evidence="2" key="1">
    <citation type="journal article" date="2015" name="Nature">
        <title>Complex archaea that bridge the gap between prokaryotes and eukaryotes.</title>
        <authorList>
            <person name="Spang A."/>
            <person name="Saw J.H."/>
            <person name="Jorgensen S.L."/>
            <person name="Zaremba-Niedzwiedzka K."/>
            <person name="Martijn J."/>
            <person name="Lind A.E."/>
            <person name="van Eijk R."/>
            <person name="Schleper C."/>
            <person name="Guy L."/>
            <person name="Ettema T.J."/>
        </authorList>
    </citation>
    <scope>NUCLEOTIDE SEQUENCE</scope>
</reference>
<protein>
    <recommendedName>
        <fullName evidence="3">POTRA domain-containing protein</fullName>
    </recommendedName>
</protein>
<keyword evidence="1" id="KW-1133">Transmembrane helix</keyword>
<comment type="caution">
    <text evidence="2">The sequence shown here is derived from an EMBL/GenBank/DDBJ whole genome shotgun (WGS) entry which is preliminary data.</text>
</comment>
<keyword evidence="1" id="KW-0812">Transmembrane</keyword>
<sequence>MIEIFKYHYSKVADKVRESIDELRPYLEKTQKITLSFSFWLALVIVAVLAIMWLGKSTWKYLTNRSTFIVSPVTFSFDTPDWATDRLINEIKNIPGLKREYNIFEKDLTKKIAEVYENNPLIYRVYYIERELPNMINLKLELGRPIAIVKRKGKEYLVDKDCVRLPDEFYEYPERDENPVYVICSRLSRVPEYGEKWEDRSIEGGVNLLNYLKYNGIDKLLEIAAIDVSNVARRLKSGKSDIILYTENGTMIKWGCPPSCERPNELSNYEKLQNLLSVAKEEGITLANMEYVDVRWKVPLGKRISVQ</sequence>